<dbReference type="InterPro" id="IPR011990">
    <property type="entry name" value="TPR-like_helical_dom_sf"/>
</dbReference>
<evidence type="ECO:0000256" key="3">
    <source>
        <dbReference type="PROSITE-ProRule" id="PRU00339"/>
    </source>
</evidence>
<dbReference type="GO" id="GO:0000160">
    <property type="term" value="P:phosphorelay signal transduction system"/>
    <property type="evidence" value="ECO:0007669"/>
    <property type="project" value="InterPro"/>
</dbReference>
<evidence type="ECO:0000256" key="1">
    <source>
        <dbReference type="ARBA" id="ARBA00005820"/>
    </source>
</evidence>
<dbReference type="STRING" id="1927124.BST13_29035"/>
<reference evidence="7 8" key="1">
    <citation type="submission" date="2017-02" db="EMBL/GenBank/DDBJ databases">
        <title>The new phylogeny of genus Mycobacterium.</title>
        <authorList>
            <person name="Tortoli E."/>
            <person name="Trovato A."/>
            <person name="Cirillo D.M."/>
        </authorList>
    </citation>
    <scope>NUCLEOTIDE SEQUENCE [LARGE SCALE GENOMIC DNA]</scope>
    <source>
        <strain evidence="7 8">RW6</strain>
    </source>
</reference>
<dbReference type="Proteomes" id="UP000192448">
    <property type="component" value="Unassembled WGS sequence"/>
</dbReference>
<dbReference type="GO" id="GO:0006355">
    <property type="term" value="P:regulation of DNA-templated transcription"/>
    <property type="evidence" value="ECO:0007669"/>
    <property type="project" value="InterPro"/>
</dbReference>
<dbReference type="SUPFAM" id="SSF46894">
    <property type="entry name" value="C-terminal effector domain of the bipartite response regulators"/>
    <property type="match status" value="1"/>
</dbReference>
<evidence type="ECO:0000313" key="8">
    <source>
        <dbReference type="Proteomes" id="UP000192448"/>
    </source>
</evidence>
<comment type="caution">
    <text evidence="7">The sequence shown here is derived from an EMBL/GenBank/DDBJ whole genome shotgun (WGS) entry which is preliminary data.</text>
</comment>
<feature type="domain" description="Bacterial transcriptional activator" evidence="6">
    <location>
        <begin position="832"/>
        <end position="957"/>
    </location>
</feature>
<dbReference type="Pfam" id="PF03704">
    <property type="entry name" value="BTAD"/>
    <property type="match status" value="1"/>
</dbReference>
<feature type="domain" description="AAA+ ATPase" evidence="4">
    <location>
        <begin position="33"/>
        <end position="171"/>
    </location>
</feature>
<dbReference type="InterPro" id="IPR019734">
    <property type="entry name" value="TPR_rpt"/>
</dbReference>
<dbReference type="Gene3D" id="3.40.50.300">
    <property type="entry name" value="P-loop containing nucleotide triphosphate hydrolases"/>
    <property type="match status" value="1"/>
</dbReference>
<dbReference type="Gene3D" id="1.25.40.10">
    <property type="entry name" value="Tetratricopeptide repeat domain"/>
    <property type="match status" value="1"/>
</dbReference>
<dbReference type="InterPro" id="IPR001867">
    <property type="entry name" value="OmpR/PhoB-type_DNA-bd"/>
</dbReference>
<dbReference type="InterPro" id="IPR027417">
    <property type="entry name" value="P-loop_NTPase"/>
</dbReference>
<dbReference type="GO" id="GO:0003677">
    <property type="term" value="F:DNA binding"/>
    <property type="evidence" value="ECO:0007669"/>
    <property type="project" value="UniProtKB-KW"/>
</dbReference>
<dbReference type="SUPFAM" id="SSF52540">
    <property type="entry name" value="P-loop containing nucleoside triphosphate hydrolases"/>
    <property type="match status" value="1"/>
</dbReference>
<dbReference type="SMART" id="SM00862">
    <property type="entry name" value="Trans_reg_C"/>
    <property type="match status" value="1"/>
</dbReference>
<dbReference type="SUPFAM" id="SSF48452">
    <property type="entry name" value="TPR-like"/>
    <property type="match status" value="1"/>
</dbReference>
<comment type="similarity">
    <text evidence="1">Belongs to the AfsR/DnrI/RedD regulatory family.</text>
</comment>
<dbReference type="AlphaFoldDB" id="A0A1X0AET2"/>
<evidence type="ECO:0000259" key="4">
    <source>
        <dbReference type="SMART" id="SM00382"/>
    </source>
</evidence>
<dbReference type="EMBL" id="MVHF01000041">
    <property type="protein sequence ID" value="ORA28206.1"/>
    <property type="molecule type" value="Genomic_DNA"/>
</dbReference>
<dbReference type="InterPro" id="IPR005158">
    <property type="entry name" value="BTAD"/>
</dbReference>
<dbReference type="Pfam" id="PF25873">
    <property type="entry name" value="WHD_MalT"/>
    <property type="match status" value="1"/>
</dbReference>
<dbReference type="SMART" id="SM01043">
    <property type="entry name" value="BTAD"/>
    <property type="match status" value="1"/>
</dbReference>
<dbReference type="Gene3D" id="1.10.10.10">
    <property type="entry name" value="Winged helix-like DNA-binding domain superfamily/Winged helix DNA-binding domain"/>
    <property type="match status" value="1"/>
</dbReference>
<gene>
    <name evidence="7" type="ORF">BST13_29035</name>
</gene>
<keyword evidence="8" id="KW-1185">Reference proteome</keyword>
<protein>
    <submittedName>
        <fullName evidence="7">Transcriptional regulator</fullName>
    </submittedName>
</protein>
<evidence type="ECO:0000259" key="5">
    <source>
        <dbReference type="SMART" id="SM00862"/>
    </source>
</evidence>
<dbReference type="InterPro" id="IPR003593">
    <property type="entry name" value="AAA+_ATPase"/>
</dbReference>
<dbReference type="PROSITE" id="PS50005">
    <property type="entry name" value="TPR"/>
    <property type="match status" value="1"/>
</dbReference>
<dbReference type="RefSeq" id="WP_083168440.1">
    <property type="nucleotide sequence ID" value="NZ_MVHF01000041.1"/>
</dbReference>
<dbReference type="InterPro" id="IPR036388">
    <property type="entry name" value="WH-like_DNA-bd_sf"/>
</dbReference>
<dbReference type="InterPro" id="IPR016032">
    <property type="entry name" value="Sig_transdc_resp-reg_C-effctor"/>
</dbReference>
<name>A0A1X0AET2_9MYCO</name>
<evidence type="ECO:0000313" key="7">
    <source>
        <dbReference type="EMBL" id="ORA28206.1"/>
    </source>
</evidence>
<dbReference type="SMART" id="SM00382">
    <property type="entry name" value="AAA"/>
    <property type="match status" value="1"/>
</dbReference>
<evidence type="ECO:0000259" key="6">
    <source>
        <dbReference type="SMART" id="SM01043"/>
    </source>
</evidence>
<accession>A0A1X0AET2</accession>
<dbReference type="PANTHER" id="PTHR35807">
    <property type="entry name" value="TRANSCRIPTIONAL REGULATOR REDD-RELATED"/>
    <property type="match status" value="1"/>
</dbReference>
<keyword evidence="3" id="KW-0802">TPR repeat</keyword>
<organism evidence="7 8">
    <name type="scientific">Mycobacterium aquaticum</name>
    <dbReference type="NCBI Taxonomy" id="1927124"/>
    <lineage>
        <taxon>Bacteria</taxon>
        <taxon>Bacillati</taxon>
        <taxon>Actinomycetota</taxon>
        <taxon>Actinomycetes</taxon>
        <taxon>Mycobacteriales</taxon>
        <taxon>Mycobacteriaceae</taxon>
        <taxon>Mycobacterium</taxon>
    </lineage>
</organism>
<sequence length="965" mass="103561">MIERVVLQEKLRVPEVSGLARARLEGPLLSGSQTNVDLVVAPAGCGKTTLLSHVATASTRPVGWYRITSDDSTESRMVAHLAAALAAVTDTDGAGSMADLLAALDRRTSVGGVLILDDVHEIADTPAERALEQFISLRPRGLQLICGSRRMPDFNISRIRVSGSISETGSDDLRFRSWEVEELFASVYREPLRPEAAAALTRRTGGWAAGLQLFHLATVGRTAVERHQAVAGLGGRSKLVRSYLTRNVLAELPADRREFLLRTCTLGRLSGTACDALLGITGSHRILEDLESAQLFTFTDDGGVYFRYHEVLQSHLELALVEQYGPAAARECYRKSAGVLESLGETRSAARAFAKAGDWASVSRLVQDTGGPRIDATALDDAHLLPASTWQHDPWLALAHARRLIREGALTRAVEAYRHARTLYDEPNYQQMCREEAAVASAWLSAEHTRRAPGSGTLAHHWSGPLRQALVRSPDGAGGHRCMDAREQLTCGLAAIAAGELRAARGLLESIDGTVPAEGPVDVLAAVGADLALAALDLLDGAAADPSARFSTIAVAAENEGLPWVARLCHGLEQVSLVVSRDALWRLESCSDIIDAAERVGDRWGAGLLLFAAGLAKNRVGQDGSGELDSANTIFGELGAPVLQLWCRLVATAQRATEPEIRELLATGQSLRSRGAQAVALGLLASTRSGPEVTEAARVAEACGIPLLSRGAADAPRGAIATATEVVEASLPPVAITCFGEYRIAIDGEVVGLNQLRPQARWVLQILSAAPGHDHHRELLEDILWPGVDHTVACHRLQVAVSSVRTMFGQADLVIGRRGESYRLELGERSTVDVRDFTDALARAAAASARGDLHGRMSARHEAMNLYTGELLPEISGSSYLDAERDRLQRTAAAAAAALAADHRSLGEFEQALVMAQRSVQLEPYQDTAWVVLAELHESLGDHSSAELVRREHARMQADLEPSHM</sequence>
<dbReference type="OrthoDB" id="136365at2"/>
<evidence type="ECO:0000256" key="2">
    <source>
        <dbReference type="ARBA" id="ARBA00023125"/>
    </source>
</evidence>
<dbReference type="InterPro" id="IPR051677">
    <property type="entry name" value="AfsR-DnrI-RedD_regulator"/>
</dbReference>
<proteinExistence type="inferred from homology"/>
<feature type="domain" description="OmpR/PhoB-type" evidence="5">
    <location>
        <begin position="748"/>
        <end position="824"/>
    </location>
</feature>
<keyword evidence="2" id="KW-0238">DNA-binding</keyword>
<dbReference type="InterPro" id="IPR059106">
    <property type="entry name" value="WHD_MalT"/>
</dbReference>
<feature type="repeat" description="TPR" evidence="3">
    <location>
        <begin position="893"/>
        <end position="926"/>
    </location>
</feature>